<organism evidence="1 2">
    <name type="scientific">Amantichitinum ursilacus</name>
    <dbReference type="NCBI Taxonomy" id="857265"/>
    <lineage>
        <taxon>Bacteria</taxon>
        <taxon>Pseudomonadati</taxon>
        <taxon>Pseudomonadota</taxon>
        <taxon>Betaproteobacteria</taxon>
        <taxon>Neisseriales</taxon>
        <taxon>Chitinibacteraceae</taxon>
        <taxon>Amantichitinum</taxon>
    </lineage>
</organism>
<gene>
    <name evidence="1" type="ORF">WG78_21405</name>
</gene>
<dbReference type="OrthoDB" id="8590048at2"/>
<evidence type="ECO:0000313" key="2">
    <source>
        <dbReference type="Proteomes" id="UP000037939"/>
    </source>
</evidence>
<name>A0A0N1JRF8_9NEIS</name>
<sequence>MTPIQLHISLAPVAETELARCQHAVLATARLVQVERRALAAGGLYLLGLDLEVDSDGEQAAWHVERLAADLWRALGRYTRLSVWVTNDGAAGGDSAVDVEPEWLLLDEVRYREVMQAFRFAWPASPRE</sequence>
<protein>
    <submittedName>
        <fullName evidence="1">Uncharacterized protein</fullName>
    </submittedName>
</protein>
<dbReference type="AlphaFoldDB" id="A0A0N1JRF8"/>
<dbReference type="EMBL" id="LAQT01000038">
    <property type="protein sequence ID" value="KPC49119.1"/>
    <property type="molecule type" value="Genomic_DNA"/>
</dbReference>
<evidence type="ECO:0000313" key="1">
    <source>
        <dbReference type="EMBL" id="KPC49119.1"/>
    </source>
</evidence>
<accession>A0A0N1JRF8</accession>
<dbReference type="RefSeq" id="WP_053939851.1">
    <property type="nucleotide sequence ID" value="NZ_LAQT01000038.1"/>
</dbReference>
<proteinExistence type="predicted"/>
<dbReference type="Proteomes" id="UP000037939">
    <property type="component" value="Unassembled WGS sequence"/>
</dbReference>
<comment type="caution">
    <text evidence="1">The sequence shown here is derived from an EMBL/GenBank/DDBJ whole genome shotgun (WGS) entry which is preliminary data.</text>
</comment>
<reference evidence="1 2" key="1">
    <citation type="submission" date="2015-07" db="EMBL/GenBank/DDBJ databases">
        <title>Draft genome sequence of the Amantichitinum ursilacus IGB-41, a new chitin-degrading bacterium.</title>
        <authorList>
            <person name="Kirstahler P."/>
            <person name="Guenther M."/>
            <person name="Grumaz C."/>
            <person name="Rupp S."/>
            <person name="Zibek S."/>
            <person name="Sohn K."/>
        </authorList>
    </citation>
    <scope>NUCLEOTIDE SEQUENCE [LARGE SCALE GENOMIC DNA]</scope>
    <source>
        <strain evidence="1 2">IGB-41</strain>
    </source>
</reference>
<keyword evidence="2" id="KW-1185">Reference proteome</keyword>